<dbReference type="Proteomes" id="UP000645257">
    <property type="component" value="Unassembled WGS sequence"/>
</dbReference>
<organism evidence="1 2">
    <name type="scientific">Paludibacterium paludis</name>
    <dbReference type="NCBI Taxonomy" id="1225769"/>
    <lineage>
        <taxon>Bacteria</taxon>
        <taxon>Pseudomonadati</taxon>
        <taxon>Pseudomonadota</taxon>
        <taxon>Betaproteobacteria</taxon>
        <taxon>Neisseriales</taxon>
        <taxon>Chromobacteriaceae</taxon>
        <taxon>Paludibacterium</taxon>
    </lineage>
</organism>
<protein>
    <submittedName>
        <fullName evidence="1">Uncharacterized protein</fullName>
    </submittedName>
</protein>
<keyword evidence="2" id="KW-1185">Reference proteome</keyword>
<dbReference type="EMBL" id="BMYX01000011">
    <property type="protein sequence ID" value="GGY17163.1"/>
    <property type="molecule type" value="Genomic_DNA"/>
</dbReference>
<reference evidence="1" key="2">
    <citation type="submission" date="2020-09" db="EMBL/GenBank/DDBJ databases">
        <authorList>
            <person name="Sun Q."/>
            <person name="Kim S."/>
        </authorList>
    </citation>
    <scope>NUCLEOTIDE SEQUENCE</scope>
    <source>
        <strain evidence="1">KCTC 32182</strain>
    </source>
</reference>
<sequence length="331" mass="35858">MSDFERTALAYWLDVAAKGRLDGLVGFVGQVVRQKAGRSASRSDVDALAPSLFVPRFDLTDLRKLREAIRRDPAAFAVSREGGLGHLAHAICRDVVLSTLGRVRGVDRASLTLGMEFDPRLKEAFLAHYRRLRHSLDDALVARYVEALEAALAKTGRTAPGAYPAVVAAVMAEACRRAAAEALERVEPVLRSGRRSGCGMSDLRACRDDMNREIERRMRALPERFRVSAGERGGAFTQFDADARLAGLLREHDPALAGTSAGQAVKALAFERFVHRLAETLSARHDVEIATPDVLRDRFGDVADGWLEAVGRLGASAFSRVEGEAGAGIPG</sequence>
<dbReference type="AlphaFoldDB" id="A0A918UAJ4"/>
<gene>
    <name evidence="1" type="ORF">GCM10011289_20640</name>
</gene>
<reference evidence="1" key="1">
    <citation type="journal article" date="2014" name="Int. J. Syst. Evol. Microbiol.">
        <title>Complete genome sequence of Corynebacterium casei LMG S-19264T (=DSM 44701T), isolated from a smear-ripened cheese.</title>
        <authorList>
            <consortium name="US DOE Joint Genome Institute (JGI-PGF)"/>
            <person name="Walter F."/>
            <person name="Albersmeier A."/>
            <person name="Kalinowski J."/>
            <person name="Ruckert C."/>
        </authorList>
    </citation>
    <scope>NUCLEOTIDE SEQUENCE</scope>
    <source>
        <strain evidence="1">KCTC 32182</strain>
    </source>
</reference>
<dbReference type="RefSeq" id="WP_189534001.1">
    <property type="nucleotide sequence ID" value="NZ_BMYX01000011.1"/>
</dbReference>
<comment type="caution">
    <text evidence="1">The sequence shown here is derived from an EMBL/GenBank/DDBJ whole genome shotgun (WGS) entry which is preliminary data.</text>
</comment>
<proteinExistence type="predicted"/>
<accession>A0A918UAJ4</accession>
<name>A0A918UAJ4_9NEIS</name>
<evidence type="ECO:0000313" key="2">
    <source>
        <dbReference type="Proteomes" id="UP000645257"/>
    </source>
</evidence>
<evidence type="ECO:0000313" key="1">
    <source>
        <dbReference type="EMBL" id="GGY17163.1"/>
    </source>
</evidence>